<feature type="domain" description="Fumarate lyase N-terminal" evidence="6">
    <location>
        <begin position="44"/>
        <end position="298"/>
    </location>
</feature>
<dbReference type="InterPro" id="IPR000362">
    <property type="entry name" value="Fumarate_lyase_fam"/>
</dbReference>
<dbReference type="RefSeq" id="WP_263414644.1">
    <property type="nucleotide sequence ID" value="NZ_BAABBH010000001.1"/>
</dbReference>
<evidence type="ECO:0000313" key="8">
    <source>
        <dbReference type="EMBL" id="MFN2977185.1"/>
    </source>
</evidence>
<dbReference type="Pfam" id="PF00206">
    <property type="entry name" value="Lyase_1"/>
    <property type="match status" value="1"/>
</dbReference>
<dbReference type="InterPro" id="IPR029419">
    <property type="entry name" value="Arg_succ_lyase_C"/>
</dbReference>
<organism evidence="8 9">
    <name type="scientific">Terriglobus aquaticus</name>
    <dbReference type="NCBI Taxonomy" id="940139"/>
    <lineage>
        <taxon>Bacteria</taxon>
        <taxon>Pseudomonadati</taxon>
        <taxon>Acidobacteriota</taxon>
        <taxon>Terriglobia</taxon>
        <taxon>Terriglobales</taxon>
        <taxon>Acidobacteriaceae</taxon>
        <taxon>Terriglobus</taxon>
    </lineage>
</organism>
<accession>A0ABW9KQM0</accession>
<dbReference type="CDD" id="cd01359">
    <property type="entry name" value="Argininosuccinate_lyase"/>
    <property type="match status" value="1"/>
</dbReference>
<dbReference type="PRINTS" id="PR00149">
    <property type="entry name" value="FUMRATELYASE"/>
</dbReference>
<comment type="pathway">
    <text evidence="2 5">Amino-acid biosynthesis; L-arginine biosynthesis; L-arginine from L-ornithine and carbamoyl phosphate: step 3/3.</text>
</comment>
<dbReference type="Gene3D" id="1.20.200.10">
    <property type="entry name" value="Fumarase/aspartase (Central domain)"/>
    <property type="match status" value="1"/>
</dbReference>
<dbReference type="NCBIfam" id="TIGR00838">
    <property type="entry name" value="argH"/>
    <property type="match status" value="1"/>
</dbReference>
<evidence type="ECO:0000256" key="4">
    <source>
        <dbReference type="ARBA" id="ARBA00022571"/>
    </source>
</evidence>
<evidence type="ECO:0000313" key="9">
    <source>
        <dbReference type="Proteomes" id="UP001634747"/>
    </source>
</evidence>
<dbReference type="Gene3D" id="1.10.40.30">
    <property type="entry name" value="Fumarase/aspartase (C-terminal domain)"/>
    <property type="match status" value="1"/>
</dbReference>
<keyword evidence="9" id="KW-1185">Reference proteome</keyword>
<dbReference type="InterPro" id="IPR008948">
    <property type="entry name" value="L-Aspartase-like"/>
</dbReference>
<evidence type="ECO:0000259" key="6">
    <source>
        <dbReference type="Pfam" id="PF00206"/>
    </source>
</evidence>
<evidence type="ECO:0000256" key="5">
    <source>
        <dbReference type="HAMAP-Rule" id="MF_00006"/>
    </source>
</evidence>
<keyword evidence="4 5" id="KW-0055">Arginine biosynthesis</keyword>
<dbReference type="PANTHER" id="PTHR43814:SF1">
    <property type="entry name" value="ARGININOSUCCINATE LYASE"/>
    <property type="match status" value="1"/>
</dbReference>
<dbReference type="InterPro" id="IPR022761">
    <property type="entry name" value="Fumarate_lyase_N"/>
</dbReference>
<name>A0ABW9KQM0_9BACT</name>
<dbReference type="Gene3D" id="1.10.275.10">
    <property type="entry name" value="Fumarase/aspartase (N-terminal domain)"/>
    <property type="match status" value="1"/>
</dbReference>
<protein>
    <recommendedName>
        <fullName evidence="3 5">Argininosuccinate lyase</fullName>
        <shortName evidence="5">ASAL</shortName>
        <ecNumber evidence="3 5">4.3.2.1</ecNumber>
    </recommendedName>
    <alternativeName>
        <fullName evidence="5">Arginosuccinase</fullName>
    </alternativeName>
</protein>
<keyword evidence="5 8" id="KW-0456">Lyase</keyword>
<dbReference type="EMBL" id="JBJYXY010000001">
    <property type="protein sequence ID" value="MFN2977185.1"/>
    <property type="molecule type" value="Genomic_DNA"/>
</dbReference>
<dbReference type="HAMAP" id="MF_00006">
    <property type="entry name" value="Arg_succ_lyase"/>
    <property type="match status" value="1"/>
</dbReference>
<reference evidence="8 9" key="1">
    <citation type="submission" date="2024-12" db="EMBL/GenBank/DDBJ databases">
        <authorList>
            <person name="Lee Y."/>
        </authorList>
    </citation>
    <scope>NUCLEOTIDE SEQUENCE [LARGE SCALE GENOMIC DNA]</scope>
    <source>
        <strain evidence="8 9">03SUJ4</strain>
    </source>
</reference>
<dbReference type="Proteomes" id="UP001634747">
    <property type="component" value="Unassembled WGS sequence"/>
</dbReference>
<dbReference type="PRINTS" id="PR00145">
    <property type="entry name" value="ARGSUCLYASE"/>
</dbReference>
<dbReference type="EC" id="4.3.2.1" evidence="3 5"/>
<comment type="caution">
    <text evidence="8">The sequence shown here is derived from an EMBL/GenBank/DDBJ whole genome shotgun (WGS) entry which is preliminary data.</text>
</comment>
<dbReference type="PANTHER" id="PTHR43814">
    <property type="entry name" value="ARGININOSUCCINATE LYASE"/>
    <property type="match status" value="1"/>
</dbReference>
<keyword evidence="5" id="KW-0028">Amino-acid biosynthesis</keyword>
<dbReference type="GO" id="GO:0004056">
    <property type="term" value="F:argininosuccinate lyase activity"/>
    <property type="evidence" value="ECO:0007669"/>
    <property type="project" value="UniProtKB-EC"/>
</dbReference>
<comment type="similarity">
    <text evidence="5">Belongs to the lyase 1 family. Argininosuccinate lyase subfamily.</text>
</comment>
<gene>
    <name evidence="5 8" type="primary">argH</name>
    <name evidence="8" type="ORF">ACK2TP_15545</name>
</gene>
<dbReference type="InterPro" id="IPR024083">
    <property type="entry name" value="Fumarase/histidase_N"/>
</dbReference>
<comment type="catalytic activity">
    <reaction evidence="1 5">
        <text>2-(N(omega)-L-arginino)succinate = fumarate + L-arginine</text>
        <dbReference type="Rhea" id="RHEA:24020"/>
        <dbReference type="ChEBI" id="CHEBI:29806"/>
        <dbReference type="ChEBI" id="CHEBI:32682"/>
        <dbReference type="ChEBI" id="CHEBI:57472"/>
        <dbReference type="EC" id="4.3.2.1"/>
    </reaction>
</comment>
<dbReference type="Pfam" id="PF14698">
    <property type="entry name" value="ASL_C2"/>
    <property type="match status" value="1"/>
</dbReference>
<evidence type="ECO:0000256" key="1">
    <source>
        <dbReference type="ARBA" id="ARBA00000985"/>
    </source>
</evidence>
<proteinExistence type="inferred from homology"/>
<dbReference type="SUPFAM" id="SSF48557">
    <property type="entry name" value="L-aspartase-like"/>
    <property type="match status" value="1"/>
</dbReference>
<dbReference type="InterPro" id="IPR009049">
    <property type="entry name" value="Argininosuccinate_lyase"/>
</dbReference>
<evidence type="ECO:0000259" key="7">
    <source>
        <dbReference type="Pfam" id="PF14698"/>
    </source>
</evidence>
<keyword evidence="5" id="KW-0963">Cytoplasm</keyword>
<comment type="subcellular location">
    <subcellularLocation>
        <location evidence="5">Cytoplasm</location>
    </subcellularLocation>
</comment>
<evidence type="ECO:0000256" key="2">
    <source>
        <dbReference type="ARBA" id="ARBA00004941"/>
    </source>
</evidence>
<evidence type="ECO:0000256" key="3">
    <source>
        <dbReference type="ARBA" id="ARBA00012338"/>
    </source>
</evidence>
<sequence length="498" mass="54375">MSVPASTFPAPVYRDTVLRQVFADAQRFFLPSLLEIDLAHVLMLAKQGILSEQQAAQCLQAILELDQSAIAAAEYDGSVEDLFFLIERKLAEALGPDLAGRIHTARSRNDLDLTMYRMVLRERLLQTLEANATLRTTLLRIASEHRASILPAYTHNQPAQPTTLGHFLMAYVEVLERDAERLQACYTRVNRSPLGACAITTTGFPIDRENTAERLGFRGLITNSYGAIAAVDYLAEACSALATAMLSLGRFAQEMLLWSTAEFGFLRLSDGYVQISSIMPQKRNPVPLEHVRVLASRALTEAQAVLGTLHNTPFADMNDSEDSLQPLVALAFADAHRATTLLAGALSEATFHTERMRERASRSFLTVTELADTLVRRGGISFHQAHGMVSAAVRRATSDDPKALAQDVHQQAIAAGLTLALPELLQALDPEYFVAVRSIPGGPAAVALDPELDRAQAQQEHDEGWIDTERAHLARTSEALFREARRLAGLATDGVAGA</sequence>
<feature type="domain" description="Argininosuccinate lyase C-terminal" evidence="7">
    <location>
        <begin position="364"/>
        <end position="435"/>
    </location>
</feature>